<keyword evidence="2" id="KW-1185">Reference proteome</keyword>
<sequence length="332" mass="37193">MELLRIYQRLRDTMKFNGLHSRYNYPNTPSGLMDDLTFTDTLVKSLGYSIAAVEIAQRGVQSDYNLLEKMSQQTLTHLRILSETVSSYLTVGCLRNGGANNTSKEFTESQTRQLHQVFVGHPRMHSLNVLPIELDKLPPLLKQDPFIFLVECSSFLIPALRIDVHHMLRLCYLAEIVRVVLAFGYEGDMSAFDISLNAGTDDPAVLDGRHKTRYTPEQLQAFLAFYRAVLQTCRDAAGGSGGGSGSSSEPNVLNDIFDTNPVIDGKEFLSFLHNVVSSYALPFLRKCLVFMHIRHGIELPAPEDPVIYNAEPELLRLSRLLGLPSINDIFIS</sequence>
<comment type="caution">
    <text evidence="1">The sequence shown here is derived from an EMBL/GenBank/DDBJ whole genome shotgun (WGS) entry which is preliminary data.</text>
</comment>
<proteinExistence type="predicted"/>
<gene>
    <name evidence="1" type="ORF">LTS18_000396</name>
</gene>
<dbReference type="Proteomes" id="UP001186974">
    <property type="component" value="Unassembled WGS sequence"/>
</dbReference>
<dbReference type="EMBL" id="JAWDJW010005149">
    <property type="protein sequence ID" value="KAK3069192.1"/>
    <property type="molecule type" value="Genomic_DNA"/>
</dbReference>
<organism evidence="1 2">
    <name type="scientific">Coniosporium uncinatum</name>
    <dbReference type="NCBI Taxonomy" id="93489"/>
    <lineage>
        <taxon>Eukaryota</taxon>
        <taxon>Fungi</taxon>
        <taxon>Dikarya</taxon>
        <taxon>Ascomycota</taxon>
        <taxon>Pezizomycotina</taxon>
        <taxon>Dothideomycetes</taxon>
        <taxon>Dothideomycetes incertae sedis</taxon>
        <taxon>Coniosporium</taxon>
    </lineage>
</organism>
<accession>A0ACC3DG59</accession>
<protein>
    <submittedName>
        <fullName evidence="1">Uncharacterized protein</fullName>
    </submittedName>
</protein>
<evidence type="ECO:0000313" key="2">
    <source>
        <dbReference type="Proteomes" id="UP001186974"/>
    </source>
</evidence>
<evidence type="ECO:0000313" key="1">
    <source>
        <dbReference type="EMBL" id="KAK3069192.1"/>
    </source>
</evidence>
<feature type="non-terminal residue" evidence="1">
    <location>
        <position position="332"/>
    </location>
</feature>
<reference evidence="1" key="1">
    <citation type="submission" date="2024-09" db="EMBL/GenBank/DDBJ databases">
        <title>Black Yeasts Isolated from many extreme environments.</title>
        <authorList>
            <person name="Coleine C."/>
            <person name="Stajich J.E."/>
            <person name="Selbmann L."/>
        </authorList>
    </citation>
    <scope>NUCLEOTIDE SEQUENCE</scope>
    <source>
        <strain evidence="1">CCFEE 5737</strain>
    </source>
</reference>
<name>A0ACC3DG59_9PEZI</name>